<keyword evidence="3" id="KW-0812">Transmembrane</keyword>
<gene>
    <name evidence="5" type="ORF">DBV39_12550</name>
</gene>
<feature type="transmembrane region" description="Helical" evidence="3">
    <location>
        <begin position="205"/>
        <end position="223"/>
    </location>
</feature>
<dbReference type="GO" id="GO:0006465">
    <property type="term" value="P:signal peptide processing"/>
    <property type="evidence" value="ECO:0007669"/>
    <property type="project" value="TreeGrafter"/>
</dbReference>
<dbReference type="KEGG" id="boz:DBV39_12550"/>
<protein>
    <submittedName>
        <fullName evidence="5">Prepilin peptidase</fullName>
    </submittedName>
</protein>
<dbReference type="RefSeq" id="WP_108621813.1">
    <property type="nucleotide sequence ID" value="NZ_CP028901.1"/>
</dbReference>
<name>A0A2R4XKS1_9BURK</name>
<evidence type="ECO:0000256" key="2">
    <source>
        <dbReference type="RuleBase" id="RU003793"/>
    </source>
</evidence>
<feature type="transmembrane region" description="Helical" evidence="3">
    <location>
        <begin position="162"/>
        <end position="193"/>
    </location>
</feature>
<keyword evidence="6" id="KW-1185">Reference proteome</keyword>
<proteinExistence type="inferred from homology"/>
<dbReference type="PANTHER" id="PTHR30487">
    <property type="entry name" value="TYPE 4 PREPILIN-LIKE PROTEINS LEADER PEPTIDE-PROCESSING ENZYME"/>
    <property type="match status" value="1"/>
</dbReference>
<feature type="transmembrane region" description="Helical" evidence="3">
    <location>
        <begin position="128"/>
        <end position="150"/>
    </location>
</feature>
<evidence type="ECO:0000259" key="4">
    <source>
        <dbReference type="Pfam" id="PF01478"/>
    </source>
</evidence>
<keyword evidence="3" id="KW-1133">Transmembrane helix</keyword>
<feature type="domain" description="Prepilin type IV endopeptidase peptidase" evidence="4">
    <location>
        <begin position="83"/>
        <end position="191"/>
    </location>
</feature>
<feature type="transmembrane region" description="Helical" evidence="3">
    <location>
        <begin position="104"/>
        <end position="122"/>
    </location>
</feature>
<feature type="transmembrane region" description="Helical" evidence="3">
    <location>
        <begin position="12"/>
        <end position="31"/>
    </location>
</feature>
<dbReference type="AlphaFoldDB" id="A0A2R4XKS1"/>
<dbReference type="InterPro" id="IPR014032">
    <property type="entry name" value="Peptidase_A24A_bac"/>
</dbReference>
<evidence type="ECO:0000313" key="6">
    <source>
        <dbReference type="Proteomes" id="UP000244571"/>
    </source>
</evidence>
<feature type="transmembrane region" description="Helical" evidence="3">
    <location>
        <begin position="78"/>
        <end position="97"/>
    </location>
</feature>
<reference evidence="5 6" key="1">
    <citation type="submission" date="2018-04" db="EMBL/GenBank/DDBJ databases">
        <title>Bordetella sp. HZ20 isolated from seawater.</title>
        <authorList>
            <person name="Sun C."/>
        </authorList>
    </citation>
    <scope>NUCLEOTIDE SEQUENCE [LARGE SCALE GENOMIC DNA]</scope>
    <source>
        <strain evidence="5 6">HZ20</strain>
    </source>
</reference>
<dbReference type="EMBL" id="CP028901">
    <property type="protein sequence ID" value="AWB34397.1"/>
    <property type="molecule type" value="Genomic_DNA"/>
</dbReference>
<dbReference type="Proteomes" id="UP000244571">
    <property type="component" value="Chromosome"/>
</dbReference>
<accession>A0A2R4XKS1</accession>
<dbReference type="Pfam" id="PF01478">
    <property type="entry name" value="Peptidase_A24"/>
    <property type="match status" value="1"/>
</dbReference>
<dbReference type="InterPro" id="IPR000045">
    <property type="entry name" value="Prepilin_IV_endopep_pep"/>
</dbReference>
<evidence type="ECO:0000313" key="5">
    <source>
        <dbReference type="EMBL" id="AWB34397.1"/>
    </source>
</evidence>
<dbReference type="Gene3D" id="1.20.120.1220">
    <property type="match status" value="1"/>
</dbReference>
<sequence length="224" mass="24335">MLNLWTVWSIPAPVVVPIFAGVWCIGLFFLMRQGYERVREIEPEQAHRIQRVDGWAGVVAGPLMGMAVWWVFGATPAAVASLMVSLFLWVLAVIDARTGYLPDLLTLSLVWLGLLANLHTGFAALQEAVLGAVAGYLFLWLIAMAFVWSTGRHGLGRGDCKLLAALGAWFGLAALPFILLLASATGLCVALVWRLTGKLQAGQSFSFGPFLAASGVFYLFWAYC</sequence>
<dbReference type="PANTHER" id="PTHR30487:SF0">
    <property type="entry name" value="PREPILIN LEADER PEPTIDASE_N-METHYLTRANSFERASE-RELATED"/>
    <property type="match status" value="1"/>
</dbReference>
<dbReference type="PRINTS" id="PR00864">
    <property type="entry name" value="PREPILNPTASE"/>
</dbReference>
<dbReference type="OrthoDB" id="9789291at2"/>
<comment type="similarity">
    <text evidence="1 2">Belongs to the peptidase A24 family.</text>
</comment>
<dbReference type="GO" id="GO:0004190">
    <property type="term" value="F:aspartic-type endopeptidase activity"/>
    <property type="evidence" value="ECO:0007669"/>
    <property type="project" value="InterPro"/>
</dbReference>
<organism evidence="5 6">
    <name type="scientific">Orrella marina</name>
    <dbReference type="NCBI Taxonomy" id="2163011"/>
    <lineage>
        <taxon>Bacteria</taxon>
        <taxon>Pseudomonadati</taxon>
        <taxon>Pseudomonadota</taxon>
        <taxon>Betaproteobacteria</taxon>
        <taxon>Burkholderiales</taxon>
        <taxon>Alcaligenaceae</taxon>
        <taxon>Orrella</taxon>
    </lineage>
</organism>
<evidence type="ECO:0000256" key="1">
    <source>
        <dbReference type="ARBA" id="ARBA00005801"/>
    </source>
</evidence>
<dbReference type="InterPro" id="IPR050882">
    <property type="entry name" value="Prepilin_peptidase/N-MTase"/>
</dbReference>
<keyword evidence="3" id="KW-0472">Membrane</keyword>
<evidence type="ECO:0000256" key="3">
    <source>
        <dbReference type="SAM" id="Phobius"/>
    </source>
</evidence>
<dbReference type="GO" id="GO:0005886">
    <property type="term" value="C:plasma membrane"/>
    <property type="evidence" value="ECO:0007669"/>
    <property type="project" value="TreeGrafter"/>
</dbReference>